<dbReference type="Pfam" id="PF11716">
    <property type="entry name" value="MDMPI_N"/>
    <property type="match status" value="1"/>
</dbReference>
<sequence length="383" mass="41828">MRGGDRSGRVGDDEESAGGVHCRLQGRGERGALVPAEVLVAQDECEGSAAEGEGDLLGERPGAAWGVGDDEQSVFHGPTLSGCGRWGGSPLTSYSPVLPLLTLMYRSIVRACVIRDTGAKLQGMNIGDQINGLRTEGERIAVAGGELALNASVPTCPGWNVKDLLTHIGTVHRWAAAIVGEALPYDPRKQEFQRIVGPMPHDDLLVDWVREGLLRLAAVLEAAPSGLQCWQMFPSESSRRFWVRRQAHETTIHRVDAEQARGDEISPICPEFAADGIDELLLGFHGRPSSRVRALRPSVLHIHATDLPPGRGDWYIHPTDTGPLVTFSEVETPHCVIEGPVELLYLALWNRLPFDDLLVRGDPALLHLWRNYSAVRWVDPVDV</sequence>
<evidence type="ECO:0000313" key="4">
    <source>
        <dbReference type="EMBL" id="GLI42259.1"/>
    </source>
</evidence>
<feature type="domain" description="Mycothiol-dependent maleylpyruvate isomerase metal-binding" evidence="3">
    <location>
        <begin position="145"/>
        <end position="257"/>
    </location>
</feature>
<evidence type="ECO:0000259" key="3">
    <source>
        <dbReference type="Pfam" id="PF11716"/>
    </source>
</evidence>
<gene>
    <name evidence="4" type="ORF">GALLR39Z86_21090</name>
</gene>
<feature type="compositionally biased region" description="Basic and acidic residues" evidence="1">
    <location>
        <begin position="1"/>
        <end position="11"/>
    </location>
</feature>
<protein>
    <recommendedName>
        <fullName evidence="6">Maleylpyruvate isomerase family mycothiol-dependent enzyme</fullName>
    </recommendedName>
</protein>
<dbReference type="Pfam" id="PF07398">
    <property type="entry name" value="MDMPI_C"/>
    <property type="match status" value="1"/>
</dbReference>
<dbReference type="Proteomes" id="UP001144313">
    <property type="component" value="Unassembled WGS sequence"/>
</dbReference>
<keyword evidence="5" id="KW-1185">Reference proteome</keyword>
<feature type="region of interest" description="Disordered" evidence="1">
    <location>
        <begin position="1"/>
        <end position="21"/>
    </location>
</feature>
<name>A0A9W6G6V9_9ACTN</name>
<dbReference type="GO" id="GO:0046872">
    <property type="term" value="F:metal ion binding"/>
    <property type="evidence" value="ECO:0007669"/>
    <property type="project" value="InterPro"/>
</dbReference>
<reference evidence="4" key="1">
    <citation type="submission" date="2022-12" db="EMBL/GenBank/DDBJ databases">
        <title>Reference genome sequencing for broad-spectrum identification of bacterial and archaeal isolates by mass spectrometry.</title>
        <authorList>
            <person name="Sekiguchi Y."/>
            <person name="Tourlousse D.M."/>
        </authorList>
    </citation>
    <scope>NUCLEOTIDE SEQUENCE</scope>
    <source>
        <strain evidence="4">LLR39Z86</strain>
    </source>
</reference>
<dbReference type="SUPFAM" id="SSF109854">
    <property type="entry name" value="DinB/YfiT-like putative metalloenzymes"/>
    <property type="match status" value="1"/>
</dbReference>
<dbReference type="PANTHER" id="PTHR40758:SF1">
    <property type="entry name" value="CONSERVED PROTEIN"/>
    <property type="match status" value="1"/>
</dbReference>
<evidence type="ECO:0000313" key="5">
    <source>
        <dbReference type="Proteomes" id="UP001144313"/>
    </source>
</evidence>
<dbReference type="AlphaFoldDB" id="A0A9W6G6V9"/>
<proteinExistence type="predicted"/>
<dbReference type="InterPro" id="IPR034660">
    <property type="entry name" value="DinB/YfiT-like"/>
</dbReference>
<evidence type="ECO:0000259" key="2">
    <source>
        <dbReference type="Pfam" id="PF07398"/>
    </source>
</evidence>
<dbReference type="NCBIfam" id="TIGR03083">
    <property type="entry name" value="maleylpyruvate isomerase family mycothiol-dependent enzyme"/>
    <property type="match status" value="1"/>
</dbReference>
<feature type="domain" description="MDMPI C-terminal" evidence="2">
    <location>
        <begin position="271"/>
        <end position="366"/>
    </location>
</feature>
<dbReference type="GO" id="GO:0005886">
    <property type="term" value="C:plasma membrane"/>
    <property type="evidence" value="ECO:0007669"/>
    <property type="project" value="TreeGrafter"/>
</dbReference>
<comment type="caution">
    <text evidence="4">The sequence shown here is derived from an EMBL/GenBank/DDBJ whole genome shotgun (WGS) entry which is preliminary data.</text>
</comment>
<evidence type="ECO:0000256" key="1">
    <source>
        <dbReference type="SAM" id="MobiDB-lite"/>
    </source>
</evidence>
<organism evidence="4 5">
    <name type="scientific">Glycomyces algeriensis</name>
    <dbReference type="NCBI Taxonomy" id="256037"/>
    <lineage>
        <taxon>Bacteria</taxon>
        <taxon>Bacillati</taxon>
        <taxon>Actinomycetota</taxon>
        <taxon>Actinomycetes</taxon>
        <taxon>Glycomycetales</taxon>
        <taxon>Glycomycetaceae</taxon>
        <taxon>Glycomyces</taxon>
    </lineage>
</organism>
<dbReference type="InterPro" id="IPR024344">
    <property type="entry name" value="MDMPI_metal-binding"/>
</dbReference>
<accession>A0A9W6G6V9</accession>
<dbReference type="PANTHER" id="PTHR40758">
    <property type="entry name" value="CONSERVED PROTEIN"/>
    <property type="match status" value="1"/>
</dbReference>
<dbReference type="EMBL" id="BSDT01000001">
    <property type="protein sequence ID" value="GLI42259.1"/>
    <property type="molecule type" value="Genomic_DNA"/>
</dbReference>
<dbReference type="InterPro" id="IPR017517">
    <property type="entry name" value="Maleyloyr_isom"/>
</dbReference>
<evidence type="ECO:0008006" key="6">
    <source>
        <dbReference type="Google" id="ProtNLM"/>
    </source>
</evidence>
<dbReference type="InterPro" id="IPR010872">
    <property type="entry name" value="MDMPI_C-term_domain"/>
</dbReference>